<evidence type="ECO:0000256" key="1">
    <source>
        <dbReference type="SAM" id="SignalP"/>
    </source>
</evidence>
<accession>A0A0H0XLQ6</accession>
<feature type="chain" id="PRO_5002588958" description="Peptidase C-terminal archaeal/bacterial domain-containing protein" evidence="1">
    <location>
        <begin position="26"/>
        <end position="413"/>
    </location>
</feature>
<dbReference type="RefSeq" id="WP_047093342.1">
    <property type="nucleotide sequence ID" value="NZ_LBHU01000002.1"/>
</dbReference>
<gene>
    <name evidence="3" type="ORF">AAV99_07110</name>
</gene>
<evidence type="ECO:0000313" key="3">
    <source>
        <dbReference type="EMBL" id="KLI63528.1"/>
    </source>
</evidence>
<dbReference type="AlphaFoldDB" id="A0A0H0XLQ6"/>
<proteinExistence type="predicted"/>
<dbReference type="Gene3D" id="2.60.120.380">
    <property type="match status" value="2"/>
</dbReference>
<name>A0A0H0XLQ6_9SPHN</name>
<keyword evidence="1" id="KW-0732">Signal</keyword>
<dbReference type="Pfam" id="PF04151">
    <property type="entry name" value="PPC"/>
    <property type="match status" value="1"/>
</dbReference>
<keyword evidence="4" id="KW-1185">Reference proteome</keyword>
<feature type="domain" description="Peptidase C-terminal archaeal/bacterial" evidence="2">
    <location>
        <begin position="163"/>
        <end position="226"/>
    </location>
</feature>
<evidence type="ECO:0000313" key="4">
    <source>
        <dbReference type="Proteomes" id="UP000053455"/>
    </source>
</evidence>
<dbReference type="EMBL" id="LBHU01000002">
    <property type="protein sequence ID" value="KLI63528.1"/>
    <property type="molecule type" value="Genomic_DNA"/>
</dbReference>
<dbReference type="PATRIC" id="fig|874156.12.peg.1462"/>
<protein>
    <recommendedName>
        <fullName evidence="2">Peptidase C-terminal archaeal/bacterial domain-containing protein</fullName>
    </recommendedName>
</protein>
<organism evidence="3 4">
    <name type="scientific">Aurantiacibacter marinus</name>
    <dbReference type="NCBI Taxonomy" id="874156"/>
    <lineage>
        <taxon>Bacteria</taxon>
        <taxon>Pseudomonadati</taxon>
        <taxon>Pseudomonadota</taxon>
        <taxon>Alphaproteobacteria</taxon>
        <taxon>Sphingomonadales</taxon>
        <taxon>Erythrobacteraceae</taxon>
        <taxon>Aurantiacibacter</taxon>
    </lineage>
</organism>
<dbReference type="STRING" id="874156.GCA_001021555_01897"/>
<feature type="signal peptide" evidence="1">
    <location>
        <begin position="1"/>
        <end position="25"/>
    </location>
</feature>
<comment type="caution">
    <text evidence="3">The sequence shown here is derived from an EMBL/GenBank/DDBJ whole genome shotgun (WGS) entry which is preliminary data.</text>
</comment>
<sequence length="413" mass="43633">MRFGFTKTALLIGAAAMLTPATASAQVNLDAAQSDVRVFQGTVDGEAATFEVTVPAGSIMQIDVLSTSDLDPIVTVTDAATGDVIAEDDDGGDNLNSRVRIRGEEGRRIVISVNSFDATWVEEGETYGGSFDLRLATSTYTAPVTRTVTYGSRETGTVQGEPDLFTFTAQAGDMIEVALLSEGELDPYLELRDADGETINMDDDGGNGLNSLLTHVFEEAGTYTIAAMGYGESTGDYTLRVRERRTAMAQLPLQMIGLNDEATGELSSPWMEDGMRPSSILYQLSPAALATIRSGAGQITIRMNAAEGGDPDFGSDIDPFVELGFDTPLGFAVATSDDDGSGTLNAMLPVDLGLLADHPGLLDMMRIRVTGLGGSAGAYTLTITEGMEERVENVMGDEYSIPAPPVPMVMPAD</sequence>
<evidence type="ECO:0000259" key="2">
    <source>
        <dbReference type="Pfam" id="PF04151"/>
    </source>
</evidence>
<dbReference type="Proteomes" id="UP000053455">
    <property type="component" value="Unassembled WGS sequence"/>
</dbReference>
<dbReference type="InterPro" id="IPR007280">
    <property type="entry name" value="Peptidase_C_arc/bac"/>
</dbReference>
<reference evidence="3 4" key="1">
    <citation type="submission" date="2015-04" db="EMBL/GenBank/DDBJ databases">
        <title>The draft genome sequence of Erythrobacter marinus HWDM-33.</title>
        <authorList>
            <person name="Zhuang L."/>
            <person name="Liu Y."/>
            <person name="Shao Z."/>
        </authorList>
    </citation>
    <scope>NUCLEOTIDE SEQUENCE [LARGE SCALE GENOMIC DNA]</scope>
    <source>
        <strain evidence="3 4">HWDM-33</strain>
    </source>
</reference>